<dbReference type="RefSeq" id="XP_001021826.2">
    <property type="nucleotide sequence ID" value="XM_001021826.2"/>
</dbReference>
<organism evidence="2 3">
    <name type="scientific">Tetrahymena thermophila (strain SB210)</name>
    <dbReference type="NCBI Taxonomy" id="312017"/>
    <lineage>
        <taxon>Eukaryota</taxon>
        <taxon>Sar</taxon>
        <taxon>Alveolata</taxon>
        <taxon>Ciliophora</taxon>
        <taxon>Intramacronucleata</taxon>
        <taxon>Oligohymenophorea</taxon>
        <taxon>Hymenostomatida</taxon>
        <taxon>Tetrahymenina</taxon>
        <taxon>Tetrahymenidae</taxon>
        <taxon>Tetrahymena</taxon>
    </lineage>
</organism>
<evidence type="ECO:0000313" key="3">
    <source>
        <dbReference type="Proteomes" id="UP000009168"/>
    </source>
</evidence>
<keyword evidence="3" id="KW-1185">Reference proteome</keyword>
<keyword evidence="1" id="KW-0472">Membrane</keyword>
<dbReference type="InParanoid" id="Q23YJ1"/>
<gene>
    <name evidence="2" type="ORF">TTHERM_01181980</name>
</gene>
<sequence>MRIKLFVLIIVPITLAFLSSIASLLIALYYNNIYIQEYSDNLFNDKIKFSSSHTQYISYRLSKEIYKFPYFLNIINSFVDKVIQGQVKYNPRHHKSFYNNILAFVNLEDEYLTRLVLKNTFLVDGWYLPDEVYINNLDNLRKTGIPFKTIFYASDNEGFLFSTFSNTSFSQVVDKKNINAKHEYDPRKRLWYQNNLNQTSFYMNSPNLSLGNETPYLSQFGCQKLFYLNPNTRKVEIHHIQCLDAMISNLSTYFQTVIESSKQYYVIDPRTFQIVFNSKKVYDFSSITKIDNFYNVELQFLEDQQQSNYFKNLINNNYNKWIFDTSNDTKTNLQQMVNQSQYQMIFDYQRNQSVYKVIINPIIGFDDIPKYITRYLGNKGQQLEYVYLQINMISDEDLRAETNQLIKLSTILLIVASIFISLNGLLLVCAIYQYLLLVKNQVYNPINKLTQILQKIDLLKKQCDINEIIVEFQLNADDLFLSKETKMLYNSFYELFQQLQYLSEHFFIENEGKTLVDLNKKVSFFKKFKNYYAVGIAHNNIGCILLNQKHYFQSLEHFESSIICAKYEIQEFCDQTDNIHFIKILQPYSFSEQNIQNNIANSSIKQYSFTYRNRSKEKCASISRIKQLSIYNNQTSQSKIKQQKMIPRMGMGESQIINEINCSQKNRLRNSFVAKNTIQIDYLSKEDEQYQELQELISNLVFRKLNYITTLIILQQDLNDDQNQKSLYNFWGQIKQLTKELIPLVNILHCQENIKAVCECIFSKCYYNMNKFQKAQKRIQQSKNIVKNQYEQLQKSIIERTNLQKNITKQRSCDEKLNIKQINFANENQNNNNNINSNSFTKYNTFDILETHKTYVLSPRIQNSKVNKFSPRENRFTSQKNILSLSNIPISCLCSDISFGEKQKLDVKYALQNHFQIVINIQFIQNLRQIYRRTIAKVQQKQEYSNSNSI</sequence>
<name>Q23YJ1_TETTS</name>
<protein>
    <submittedName>
        <fullName evidence="2">Transmembrane protein, putative</fullName>
    </submittedName>
</protein>
<proteinExistence type="predicted"/>
<keyword evidence="1 2" id="KW-0812">Transmembrane</keyword>
<dbReference type="EMBL" id="GG662577">
    <property type="protein sequence ID" value="EAS01581.2"/>
    <property type="molecule type" value="Genomic_DNA"/>
</dbReference>
<dbReference type="AlphaFoldDB" id="Q23YJ1"/>
<evidence type="ECO:0000256" key="1">
    <source>
        <dbReference type="SAM" id="Phobius"/>
    </source>
</evidence>
<dbReference type="HOGENOM" id="CLU_007542_0_0_1"/>
<reference evidence="3" key="1">
    <citation type="journal article" date="2006" name="PLoS Biol.">
        <title>Macronuclear genome sequence of the ciliate Tetrahymena thermophila, a model eukaryote.</title>
        <authorList>
            <person name="Eisen J.A."/>
            <person name="Coyne R.S."/>
            <person name="Wu M."/>
            <person name="Wu D."/>
            <person name="Thiagarajan M."/>
            <person name="Wortman J.R."/>
            <person name="Badger J.H."/>
            <person name="Ren Q."/>
            <person name="Amedeo P."/>
            <person name="Jones K.M."/>
            <person name="Tallon L.J."/>
            <person name="Delcher A.L."/>
            <person name="Salzberg S.L."/>
            <person name="Silva J.C."/>
            <person name="Haas B.J."/>
            <person name="Majoros W.H."/>
            <person name="Farzad M."/>
            <person name="Carlton J.M."/>
            <person name="Smith R.K. Jr."/>
            <person name="Garg J."/>
            <person name="Pearlman R.E."/>
            <person name="Karrer K.M."/>
            <person name="Sun L."/>
            <person name="Manning G."/>
            <person name="Elde N.C."/>
            <person name="Turkewitz A.P."/>
            <person name="Asai D.J."/>
            <person name="Wilkes D.E."/>
            <person name="Wang Y."/>
            <person name="Cai H."/>
            <person name="Collins K."/>
            <person name="Stewart B.A."/>
            <person name="Lee S.R."/>
            <person name="Wilamowska K."/>
            <person name="Weinberg Z."/>
            <person name="Ruzzo W.L."/>
            <person name="Wloga D."/>
            <person name="Gaertig J."/>
            <person name="Frankel J."/>
            <person name="Tsao C.-C."/>
            <person name="Gorovsky M.A."/>
            <person name="Keeling P.J."/>
            <person name="Waller R.F."/>
            <person name="Patron N.J."/>
            <person name="Cherry J.M."/>
            <person name="Stover N.A."/>
            <person name="Krieger C.J."/>
            <person name="del Toro C."/>
            <person name="Ryder H.F."/>
            <person name="Williamson S.C."/>
            <person name="Barbeau R.A."/>
            <person name="Hamilton E.P."/>
            <person name="Orias E."/>
        </authorList>
    </citation>
    <scope>NUCLEOTIDE SEQUENCE [LARGE SCALE GENOMIC DNA]</scope>
    <source>
        <strain evidence="3">SB210</strain>
    </source>
</reference>
<dbReference type="KEGG" id="tet:TTHERM_01181980"/>
<feature type="transmembrane region" description="Helical" evidence="1">
    <location>
        <begin position="6"/>
        <end position="30"/>
    </location>
</feature>
<evidence type="ECO:0000313" key="2">
    <source>
        <dbReference type="EMBL" id="EAS01581.2"/>
    </source>
</evidence>
<dbReference type="eggNOG" id="ENOG502SJ4H">
    <property type="taxonomic scope" value="Eukaryota"/>
</dbReference>
<dbReference type="GeneID" id="7836249"/>
<dbReference type="OrthoDB" id="298937at2759"/>
<feature type="transmembrane region" description="Helical" evidence="1">
    <location>
        <begin position="411"/>
        <end position="435"/>
    </location>
</feature>
<accession>Q23YJ1</accession>
<keyword evidence="1" id="KW-1133">Transmembrane helix</keyword>
<dbReference type="Proteomes" id="UP000009168">
    <property type="component" value="Unassembled WGS sequence"/>
</dbReference>